<dbReference type="Proteomes" id="UP001063350">
    <property type="component" value="Chromosome"/>
</dbReference>
<dbReference type="PANTHER" id="PTHR12905:SF0">
    <property type="entry name" value="CALCINEURIN-LIKE PHOSPHOESTERASE DOMAIN-CONTAINING PROTEIN"/>
    <property type="match status" value="1"/>
</dbReference>
<protein>
    <recommendedName>
        <fullName evidence="1">Calcineurin-like phosphoesterase domain-containing protein</fullName>
    </recommendedName>
</protein>
<name>A0A915XLX0_9BACT</name>
<keyword evidence="3" id="KW-1185">Reference proteome</keyword>
<dbReference type="SUPFAM" id="SSF56300">
    <property type="entry name" value="Metallo-dependent phosphatases"/>
    <property type="match status" value="1"/>
</dbReference>
<sequence>MKITVLSDTHTRHNQVSIPPGDILIFAGDMNNCRDEQDVADFNSFLATLPHHHKVVIGGNHDHQLAQNPQAAKALLPEAIYLQDELVVIGGLTIYGAPWQPVFNDRACDAFALPRGRALEEKWAMIPPGIDILVTHSPPAGILDQDGPVAHGCCDLTAAVNVFRPKYHVFGHIHSNHGVVKNGATTYINCNVSGPDGKLRPALSFDYAPKAAGS</sequence>
<evidence type="ECO:0000313" key="3">
    <source>
        <dbReference type="Proteomes" id="UP001063350"/>
    </source>
</evidence>
<dbReference type="PANTHER" id="PTHR12905">
    <property type="entry name" value="METALLOPHOSPHOESTERASE"/>
    <property type="match status" value="1"/>
</dbReference>
<accession>A0A915XLX0</accession>
<reference evidence="2" key="1">
    <citation type="submission" date="2020-12" db="EMBL/GenBank/DDBJ databases">
        <title>Desulfobium dissulfuricans gen. nov., sp. nov., a novel mesophilic, sulfate-reducing bacterium isolated from a deep-sea hydrothermal vent.</title>
        <authorList>
            <person name="Hashimoto Y."/>
            <person name="Tame A."/>
            <person name="Sawayama S."/>
            <person name="Miyazaki J."/>
            <person name="Takai K."/>
            <person name="Nakagawa S."/>
        </authorList>
    </citation>
    <scope>NUCLEOTIDE SEQUENCE</scope>
    <source>
        <strain evidence="2">GF1</strain>
    </source>
</reference>
<gene>
    <name evidence="2" type="ORF">GF1_30220</name>
</gene>
<feature type="domain" description="Calcineurin-like phosphoesterase" evidence="1">
    <location>
        <begin position="1"/>
        <end position="175"/>
    </location>
</feature>
<dbReference type="KEGG" id="ddu:GF1_30220"/>
<evidence type="ECO:0000313" key="2">
    <source>
        <dbReference type="EMBL" id="BCO10646.1"/>
    </source>
</evidence>
<dbReference type="Gene3D" id="3.60.21.10">
    <property type="match status" value="1"/>
</dbReference>
<dbReference type="InterPro" id="IPR051693">
    <property type="entry name" value="UPF0046_metallophosphoest"/>
</dbReference>
<dbReference type="AlphaFoldDB" id="A0A915XLX0"/>
<dbReference type="GO" id="GO:0016787">
    <property type="term" value="F:hydrolase activity"/>
    <property type="evidence" value="ECO:0007669"/>
    <property type="project" value="InterPro"/>
</dbReference>
<dbReference type="InterPro" id="IPR004843">
    <property type="entry name" value="Calcineurin-like_PHP"/>
</dbReference>
<dbReference type="RefSeq" id="WP_267927366.1">
    <property type="nucleotide sequence ID" value="NZ_AP024233.1"/>
</dbReference>
<organism evidence="2 3">
    <name type="scientific">Desulfolithobacter dissulfuricans</name>
    <dbReference type="NCBI Taxonomy" id="2795293"/>
    <lineage>
        <taxon>Bacteria</taxon>
        <taxon>Pseudomonadati</taxon>
        <taxon>Thermodesulfobacteriota</taxon>
        <taxon>Desulfobulbia</taxon>
        <taxon>Desulfobulbales</taxon>
        <taxon>Desulfobulbaceae</taxon>
        <taxon>Desulfolithobacter</taxon>
    </lineage>
</organism>
<dbReference type="EMBL" id="AP024233">
    <property type="protein sequence ID" value="BCO10646.1"/>
    <property type="molecule type" value="Genomic_DNA"/>
</dbReference>
<dbReference type="CDD" id="cd07379">
    <property type="entry name" value="MPP_239FB"/>
    <property type="match status" value="1"/>
</dbReference>
<dbReference type="Pfam" id="PF00149">
    <property type="entry name" value="Metallophos"/>
    <property type="match status" value="1"/>
</dbReference>
<proteinExistence type="predicted"/>
<dbReference type="InterPro" id="IPR029052">
    <property type="entry name" value="Metallo-depent_PP-like"/>
</dbReference>
<evidence type="ECO:0000259" key="1">
    <source>
        <dbReference type="Pfam" id="PF00149"/>
    </source>
</evidence>